<name>A0ABW6ZYE2_9HYPH</name>
<dbReference type="NCBIfam" id="NF005559">
    <property type="entry name" value="PRK07231.1"/>
    <property type="match status" value="1"/>
</dbReference>
<dbReference type="GO" id="GO:0016491">
    <property type="term" value="F:oxidoreductase activity"/>
    <property type="evidence" value="ECO:0007669"/>
    <property type="project" value="UniProtKB-KW"/>
</dbReference>
<keyword evidence="4" id="KW-1185">Reference proteome</keyword>
<evidence type="ECO:0000313" key="4">
    <source>
        <dbReference type="Proteomes" id="UP001604002"/>
    </source>
</evidence>
<dbReference type="PRINTS" id="PR00080">
    <property type="entry name" value="SDRFAMILY"/>
</dbReference>
<feature type="domain" description="Ketoreductase" evidence="2">
    <location>
        <begin position="14"/>
        <end position="198"/>
    </location>
</feature>
<evidence type="ECO:0000259" key="2">
    <source>
        <dbReference type="SMART" id="SM00822"/>
    </source>
</evidence>
<dbReference type="PRINTS" id="PR00081">
    <property type="entry name" value="GDHRDH"/>
</dbReference>
<dbReference type="InterPro" id="IPR036291">
    <property type="entry name" value="NAD(P)-bd_dom_sf"/>
</dbReference>
<sequence>MSAPDTGWLGLRGSTCVVTGAGGGIGRAVALAFAQAGANLALADRNPNTCAETKAAVEKLGGRALALQCDISEEASIASAAAATLAAFGGADILVNNAGILRPGGIDTVATADWEHMLKVNLTGYFLTTRAFGAAMLEKGAGAIVHISSIAASEPQPFSGAYSPGKAAVSMLSRQIAFEWGPRGVRSNVVSPGLVRTPLSEPFYTAPGIAEKREAMVPVRRIGRPSDIADVAVFLASGRASYVNGQEIVVDGGLSQTLMSLVPRPGFGEAAP</sequence>
<dbReference type="RefSeq" id="WP_393992605.1">
    <property type="nucleotide sequence ID" value="NZ_JBAFVH010000006.1"/>
</dbReference>
<gene>
    <name evidence="3" type="ORF">V5F32_11260</name>
</gene>
<proteinExistence type="inferred from homology"/>
<dbReference type="Gene3D" id="3.40.50.720">
    <property type="entry name" value="NAD(P)-binding Rossmann-like Domain"/>
    <property type="match status" value="1"/>
</dbReference>
<evidence type="ECO:0000313" key="3">
    <source>
        <dbReference type="EMBL" id="MFG1372744.1"/>
    </source>
</evidence>
<accession>A0ABW6ZYE2</accession>
<keyword evidence="3" id="KW-0560">Oxidoreductase</keyword>
<dbReference type="EMBL" id="JBAFVH010000006">
    <property type="protein sequence ID" value="MFG1372744.1"/>
    <property type="molecule type" value="Genomic_DNA"/>
</dbReference>
<protein>
    <submittedName>
        <fullName evidence="3">SDR family oxidoreductase</fullName>
        <ecNumber evidence="3">1.-.-.-</ecNumber>
    </submittedName>
</protein>
<dbReference type="InterPro" id="IPR057326">
    <property type="entry name" value="KR_dom"/>
</dbReference>
<dbReference type="PANTHER" id="PTHR42760:SF123">
    <property type="entry name" value="OXIDOREDUCTASE"/>
    <property type="match status" value="1"/>
</dbReference>
<comment type="caution">
    <text evidence="3">The sequence shown here is derived from an EMBL/GenBank/DDBJ whole genome shotgun (WGS) entry which is preliminary data.</text>
</comment>
<organism evidence="3 4">
    <name type="scientific">Xanthobacter oligotrophicus</name>
    <dbReference type="NCBI Taxonomy" id="2607286"/>
    <lineage>
        <taxon>Bacteria</taxon>
        <taxon>Pseudomonadati</taxon>
        <taxon>Pseudomonadota</taxon>
        <taxon>Alphaproteobacteria</taxon>
        <taxon>Hyphomicrobiales</taxon>
        <taxon>Xanthobacteraceae</taxon>
        <taxon>Xanthobacter</taxon>
    </lineage>
</organism>
<dbReference type="InterPro" id="IPR002347">
    <property type="entry name" value="SDR_fam"/>
</dbReference>
<dbReference type="EC" id="1.-.-.-" evidence="3"/>
<dbReference type="SMART" id="SM00822">
    <property type="entry name" value="PKS_KR"/>
    <property type="match status" value="1"/>
</dbReference>
<dbReference type="CDD" id="cd05233">
    <property type="entry name" value="SDR_c"/>
    <property type="match status" value="1"/>
</dbReference>
<dbReference type="Pfam" id="PF13561">
    <property type="entry name" value="adh_short_C2"/>
    <property type="match status" value="1"/>
</dbReference>
<dbReference type="SUPFAM" id="SSF51735">
    <property type="entry name" value="NAD(P)-binding Rossmann-fold domains"/>
    <property type="match status" value="1"/>
</dbReference>
<evidence type="ECO:0000256" key="1">
    <source>
        <dbReference type="ARBA" id="ARBA00006484"/>
    </source>
</evidence>
<reference evidence="3 4" key="1">
    <citation type="submission" date="2024-02" db="EMBL/GenBank/DDBJ databases">
        <title>Expansion and revision of Xanthobacter and proposal of Roseixanthobacter gen. nov.</title>
        <authorList>
            <person name="Soltysiak M.P.M."/>
            <person name="Jalihal A."/>
            <person name="Ory A."/>
            <person name="Chrisophersen C."/>
            <person name="Lee A.D."/>
            <person name="Boulton J."/>
            <person name="Springer M."/>
        </authorList>
    </citation>
    <scope>NUCLEOTIDE SEQUENCE [LARGE SCALE GENOMIC DNA]</scope>
    <source>
        <strain evidence="3 4">23A</strain>
    </source>
</reference>
<dbReference type="PANTHER" id="PTHR42760">
    <property type="entry name" value="SHORT-CHAIN DEHYDROGENASES/REDUCTASES FAMILY MEMBER"/>
    <property type="match status" value="1"/>
</dbReference>
<comment type="similarity">
    <text evidence="1">Belongs to the short-chain dehydrogenases/reductases (SDR) family.</text>
</comment>
<dbReference type="Proteomes" id="UP001604002">
    <property type="component" value="Unassembled WGS sequence"/>
</dbReference>